<gene>
    <name evidence="1" type="ORF">B0H67DRAFT_555881</name>
</gene>
<comment type="caution">
    <text evidence="1">The sequence shown here is derived from an EMBL/GenBank/DDBJ whole genome shotgun (WGS) entry which is preliminary data.</text>
</comment>
<keyword evidence="2" id="KW-1185">Reference proteome</keyword>
<proteinExistence type="predicted"/>
<sequence length="111" mass="12549">MATNNYILSLPTEDDRSKLFDVNAKVLGDARKFLEEYSKISPAEIGNLCFPIAVGHDVDEEMPSRHCEGVMTFLHSAETFREMMQLVGRLTGTEWRIEAELDDDFEGACEC</sequence>
<reference evidence="1" key="1">
    <citation type="submission" date="2023-06" db="EMBL/GenBank/DDBJ databases">
        <title>Genome-scale phylogeny and comparative genomics of the fungal order Sordariales.</title>
        <authorList>
            <consortium name="Lawrence Berkeley National Laboratory"/>
            <person name="Hensen N."/>
            <person name="Bonometti L."/>
            <person name="Westerberg I."/>
            <person name="Brannstrom I.O."/>
            <person name="Guillou S."/>
            <person name="Cros-Aarteil S."/>
            <person name="Calhoun S."/>
            <person name="Haridas S."/>
            <person name="Kuo A."/>
            <person name="Mondo S."/>
            <person name="Pangilinan J."/>
            <person name="Riley R."/>
            <person name="Labutti K."/>
            <person name="Andreopoulos B."/>
            <person name="Lipzen A."/>
            <person name="Chen C."/>
            <person name="Yanf M."/>
            <person name="Daum C."/>
            <person name="Ng V."/>
            <person name="Clum A."/>
            <person name="Steindorff A."/>
            <person name="Ohm R."/>
            <person name="Martin F."/>
            <person name="Silar P."/>
            <person name="Natvig D."/>
            <person name="Lalanne C."/>
            <person name="Gautier V."/>
            <person name="Ament-Velasquez S.L."/>
            <person name="Kruys A."/>
            <person name="Hutchinson M.I."/>
            <person name="Powell A.J."/>
            <person name="Barry K."/>
            <person name="Miller A.N."/>
            <person name="Grigoriev I.V."/>
            <person name="Debuchy R."/>
            <person name="Gladieux P."/>
            <person name="Thoren M.H."/>
            <person name="Johannesson H."/>
        </authorList>
    </citation>
    <scope>NUCLEOTIDE SEQUENCE</scope>
    <source>
        <strain evidence="1">SMH4607-1</strain>
    </source>
</reference>
<evidence type="ECO:0000313" key="2">
    <source>
        <dbReference type="Proteomes" id="UP001172102"/>
    </source>
</evidence>
<organism evidence="1 2">
    <name type="scientific">Lasiosphaeris hirsuta</name>
    <dbReference type="NCBI Taxonomy" id="260670"/>
    <lineage>
        <taxon>Eukaryota</taxon>
        <taxon>Fungi</taxon>
        <taxon>Dikarya</taxon>
        <taxon>Ascomycota</taxon>
        <taxon>Pezizomycotina</taxon>
        <taxon>Sordariomycetes</taxon>
        <taxon>Sordariomycetidae</taxon>
        <taxon>Sordariales</taxon>
        <taxon>Lasiosphaeriaceae</taxon>
        <taxon>Lasiosphaeris</taxon>
    </lineage>
</organism>
<accession>A0AA40A9Z1</accession>
<protein>
    <submittedName>
        <fullName evidence="1">Uncharacterized protein</fullName>
    </submittedName>
</protein>
<evidence type="ECO:0000313" key="1">
    <source>
        <dbReference type="EMBL" id="KAK0711998.1"/>
    </source>
</evidence>
<dbReference type="Proteomes" id="UP001172102">
    <property type="component" value="Unassembled WGS sequence"/>
</dbReference>
<dbReference type="EMBL" id="JAUKUA010000005">
    <property type="protein sequence ID" value="KAK0711998.1"/>
    <property type="molecule type" value="Genomic_DNA"/>
</dbReference>
<dbReference type="AlphaFoldDB" id="A0AA40A9Z1"/>
<name>A0AA40A9Z1_9PEZI</name>